<dbReference type="EMBL" id="CP001614">
    <property type="protein sequence ID" value="ACR13956.1"/>
    <property type="molecule type" value="Genomic_DNA"/>
</dbReference>
<comment type="catalytic activity">
    <reaction evidence="5">
        <text>a 3-(all-trans-polyprenyl)benzene-1,2-diol + S-adenosyl-L-methionine = a 2-methoxy-6-(all-trans-polyprenyl)phenol + S-adenosyl-L-homocysteine + H(+)</text>
        <dbReference type="Rhea" id="RHEA:31411"/>
        <dbReference type="Rhea" id="RHEA-COMP:9550"/>
        <dbReference type="Rhea" id="RHEA-COMP:9551"/>
        <dbReference type="ChEBI" id="CHEBI:15378"/>
        <dbReference type="ChEBI" id="CHEBI:57856"/>
        <dbReference type="ChEBI" id="CHEBI:59789"/>
        <dbReference type="ChEBI" id="CHEBI:62729"/>
        <dbReference type="ChEBI" id="CHEBI:62731"/>
        <dbReference type="EC" id="2.1.1.222"/>
    </reaction>
</comment>
<dbReference type="EC" id="2.1.1.64" evidence="5"/>
<name>C5BSI9_TERTT</name>
<gene>
    <name evidence="5 6" type="primary">ubiG</name>
    <name evidence="6" type="ordered locus">TERTU_1380</name>
</gene>
<dbReference type="STRING" id="377629.TERTU_1380"/>
<dbReference type="GO" id="GO:0032259">
    <property type="term" value="P:methylation"/>
    <property type="evidence" value="ECO:0007669"/>
    <property type="project" value="UniProtKB-KW"/>
</dbReference>
<comment type="similarity">
    <text evidence="5">Belongs to the methyltransferase superfamily. UbiG/COQ3 family.</text>
</comment>
<evidence type="ECO:0000256" key="2">
    <source>
        <dbReference type="ARBA" id="ARBA00022679"/>
    </source>
</evidence>
<keyword evidence="4 5" id="KW-0949">S-adenosyl-L-methionine</keyword>
<dbReference type="OrthoDB" id="9801538at2"/>
<dbReference type="UniPathway" id="UPA00232"/>
<dbReference type="GO" id="GO:0010420">
    <property type="term" value="F:polyprenyldihydroxybenzoate methyltransferase activity"/>
    <property type="evidence" value="ECO:0007669"/>
    <property type="project" value="InterPro"/>
</dbReference>
<dbReference type="KEGG" id="ttu:TERTU_1380"/>
<keyword evidence="3 5" id="KW-0831">Ubiquinone biosynthesis</keyword>
<dbReference type="InterPro" id="IPR029063">
    <property type="entry name" value="SAM-dependent_MTases_sf"/>
</dbReference>
<dbReference type="EC" id="2.1.1.222" evidence="5"/>
<dbReference type="NCBIfam" id="TIGR01983">
    <property type="entry name" value="UbiG"/>
    <property type="match status" value="1"/>
</dbReference>
<comment type="function">
    <text evidence="5">O-methyltransferase that catalyzes the 2 O-methylation steps in the ubiquinone biosynthetic pathway.</text>
</comment>
<dbReference type="HOGENOM" id="CLU_042432_5_0_6"/>
<evidence type="ECO:0000256" key="4">
    <source>
        <dbReference type="ARBA" id="ARBA00022691"/>
    </source>
</evidence>
<proteinExistence type="inferred from homology"/>
<dbReference type="GO" id="GO:0061542">
    <property type="term" value="F:3-demethylubiquinol 3-O-methyltransferase activity"/>
    <property type="evidence" value="ECO:0007669"/>
    <property type="project" value="UniProtKB-UniRule"/>
</dbReference>
<evidence type="ECO:0000313" key="7">
    <source>
        <dbReference type="Proteomes" id="UP000009080"/>
    </source>
</evidence>
<protein>
    <recommendedName>
        <fullName evidence="5">Ubiquinone biosynthesis O-methyltransferase</fullName>
    </recommendedName>
    <alternativeName>
        <fullName evidence="5">2-polyprenyl-6-hydroxyphenol methylase</fullName>
        <ecNumber evidence="5">2.1.1.222</ecNumber>
    </alternativeName>
    <alternativeName>
        <fullName evidence="5">3-demethylubiquinone 3-O-methyltransferase</fullName>
        <ecNumber evidence="5">2.1.1.64</ecNumber>
    </alternativeName>
</protein>
<dbReference type="PANTHER" id="PTHR43464">
    <property type="entry name" value="METHYLTRANSFERASE"/>
    <property type="match status" value="1"/>
</dbReference>
<dbReference type="Pfam" id="PF13489">
    <property type="entry name" value="Methyltransf_23"/>
    <property type="match status" value="1"/>
</dbReference>
<comment type="pathway">
    <text evidence="5">Cofactor biosynthesis; ubiquinone biosynthesis.</text>
</comment>
<feature type="binding site" evidence="5">
    <location>
        <position position="145"/>
    </location>
    <ligand>
        <name>S-adenosyl-L-methionine</name>
        <dbReference type="ChEBI" id="CHEBI:59789"/>
    </ligand>
</feature>
<reference evidence="6 7" key="1">
    <citation type="journal article" date="2009" name="PLoS ONE">
        <title>The complete genome of Teredinibacter turnerae T7901: an intracellular endosymbiont of marine wood-boring bivalves (shipworms).</title>
        <authorList>
            <person name="Yang J.C."/>
            <person name="Madupu R."/>
            <person name="Durkin A.S."/>
            <person name="Ekborg N.A."/>
            <person name="Pedamallu C.S."/>
            <person name="Hostetler J.B."/>
            <person name="Radune D."/>
            <person name="Toms B.S."/>
            <person name="Henrissat B."/>
            <person name="Coutinho P.M."/>
            <person name="Schwarz S."/>
            <person name="Field L."/>
            <person name="Trindade-Silva A.E."/>
            <person name="Soares C.A.G."/>
            <person name="Elshahawi S."/>
            <person name="Hanora A."/>
            <person name="Schmidt E.W."/>
            <person name="Haygood M.G."/>
            <person name="Posfai J."/>
            <person name="Benner J."/>
            <person name="Madinger C."/>
            <person name="Nove J."/>
            <person name="Anton B."/>
            <person name="Chaudhary K."/>
            <person name="Foster J."/>
            <person name="Holman A."/>
            <person name="Kumar S."/>
            <person name="Lessard P.A."/>
            <person name="Luyten Y.A."/>
            <person name="Slatko B."/>
            <person name="Wood N."/>
            <person name="Wu B."/>
            <person name="Teplitski M."/>
            <person name="Mougous J.D."/>
            <person name="Ward N."/>
            <person name="Eisen J.A."/>
            <person name="Badger J.H."/>
            <person name="Distel D.L."/>
        </authorList>
    </citation>
    <scope>NUCLEOTIDE SEQUENCE [LARGE SCALE GENOMIC DNA]</scope>
    <source>
        <strain evidence="7">ATCC 39867 / T7901</strain>
    </source>
</reference>
<dbReference type="HAMAP" id="MF_00472">
    <property type="entry name" value="UbiG"/>
    <property type="match status" value="1"/>
</dbReference>
<keyword evidence="7" id="KW-1185">Reference proteome</keyword>
<dbReference type="GO" id="GO:0102208">
    <property type="term" value="F:2-polyprenyl-6-hydroxyphenol methylase activity"/>
    <property type="evidence" value="ECO:0007669"/>
    <property type="project" value="UniProtKB-EC"/>
</dbReference>
<dbReference type="SUPFAM" id="SSF53335">
    <property type="entry name" value="S-adenosyl-L-methionine-dependent methyltransferases"/>
    <property type="match status" value="1"/>
</dbReference>
<keyword evidence="1 5" id="KW-0489">Methyltransferase</keyword>
<sequence>MNSETLQHSNETLQHAHETLEHPRDTENVDAAEIAKFERMASRWWDPSGEFKPLHDINPLRANYIDQRAQVAEKQVLDIGCGGGLLTEALWQRGASVTGIDMGEAPLEVARLHALESGAVVDYQRITAEDFAQSHKAAFDLVTCLEMLEHVPNPQSTLKACATLVKPGGDLFFSTINRNPKAYAFAILGAEYVLRLLPKGTHEYRKFIRPAELTQWLRDAGLQAVDMVGLTYNPITKQYKINPTDVDVNYIIHAKKV</sequence>
<keyword evidence="2 5" id="KW-0808">Transferase</keyword>
<evidence type="ECO:0000256" key="3">
    <source>
        <dbReference type="ARBA" id="ARBA00022688"/>
    </source>
</evidence>
<dbReference type="InterPro" id="IPR010233">
    <property type="entry name" value="UbiG_MeTrfase"/>
</dbReference>
<dbReference type="FunFam" id="3.40.50.150:FF:000028">
    <property type="entry name" value="Ubiquinone biosynthesis O-methyltransferase"/>
    <property type="match status" value="1"/>
</dbReference>
<dbReference type="Proteomes" id="UP000009080">
    <property type="component" value="Chromosome"/>
</dbReference>
<dbReference type="RefSeq" id="WP_015820071.1">
    <property type="nucleotide sequence ID" value="NC_012997.1"/>
</dbReference>
<feature type="binding site" evidence="5">
    <location>
        <position position="61"/>
    </location>
    <ligand>
        <name>S-adenosyl-L-methionine</name>
        <dbReference type="ChEBI" id="CHEBI:59789"/>
    </ligand>
</feature>
<dbReference type="CDD" id="cd02440">
    <property type="entry name" value="AdoMet_MTases"/>
    <property type="match status" value="1"/>
</dbReference>
<dbReference type="eggNOG" id="COG2227">
    <property type="taxonomic scope" value="Bacteria"/>
</dbReference>
<feature type="binding site" evidence="5">
    <location>
        <position position="80"/>
    </location>
    <ligand>
        <name>S-adenosyl-L-methionine</name>
        <dbReference type="ChEBI" id="CHEBI:59789"/>
    </ligand>
</feature>
<dbReference type="Gene3D" id="3.40.50.150">
    <property type="entry name" value="Vaccinia Virus protein VP39"/>
    <property type="match status" value="1"/>
</dbReference>
<dbReference type="AlphaFoldDB" id="C5BSI9"/>
<accession>C5BSI9</accession>
<evidence type="ECO:0000313" key="6">
    <source>
        <dbReference type="EMBL" id="ACR13956.1"/>
    </source>
</evidence>
<evidence type="ECO:0000256" key="1">
    <source>
        <dbReference type="ARBA" id="ARBA00022603"/>
    </source>
</evidence>
<organism evidence="6 7">
    <name type="scientific">Teredinibacter turnerae (strain ATCC 39867 / T7901)</name>
    <dbReference type="NCBI Taxonomy" id="377629"/>
    <lineage>
        <taxon>Bacteria</taxon>
        <taxon>Pseudomonadati</taxon>
        <taxon>Pseudomonadota</taxon>
        <taxon>Gammaproteobacteria</taxon>
        <taxon>Cellvibrionales</taxon>
        <taxon>Cellvibrionaceae</taxon>
        <taxon>Teredinibacter</taxon>
    </lineage>
</organism>
<evidence type="ECO:0000256" key="5">
    <source>
        <dbReference type="HAMAP-Rule" id="MF_00472"/>
    </source>
</evidence>
<dbReference type="PANTHER" id="PTHR43464:SF19">
    <property type="entry name" value="UBIQUINONE BIOSYNTHESIS O-METHYLTRANSFERASE, MITOCHONDRIAL"/>
    <property type="match status" value="1"/>
</dbReference>
<feature type="binding site" evidence="5">
    <location>
        <position position="101"/>
    </location>
    <ligand>
        <name>S-adenosyl-L-methionine</name>
        <dbReference type="ChEBI" id="CHEBI:59789"/>
    </ligand>
</feature>
<comment type="catalytic activity">
    <reaction evidence="5">
        <text>a 3-demethylubiquinol + S-adenosyl-L-methionine = a ubiquinol + S-adenosyl-L-homocysteine + H(+)</text>
        <dbReference type="Rhea" id="RHEA:44380"/>
        <dbReference type="Rhea" id="RHEA-COMP:9566"/>
        <dbReference type="Rhea" id="RHEA-COMP:10914"/>
        <dbReference type="ChEBI" id="CHEBI:15378"/>
        <dbReference type="ChEBI" id="CHEBI:17976"/>
        <dbReference type="ChEBI" id="CHEBI:57856"/>
        <dbReference type="ChEBI" id="CHEBI:59789"/>
        <dbReference type="ChEBI" id="CHEBI:84422"/>
        <dbReference type="EC" id="2.1.1.64"/>
    </reaction>
</comment>